<reference evidence="2 3" key="1">
    <citation type="journal article" date="2019" name="Commun. Biol.">
        <title>The bagworm genome reveals a unique fibroin gene that provides high tensile strength.</title>
        <authorList>
            <person name="Kono N."/>
            <person name="Nakamura H."/>
            <person name="Ohtoshi R."/>
            <person name="Tomita M."/>
            <person name="Numata K."/>
            <person name="Arakawa K."/>
        </authorList>
    </citation>
    <scope>NUCLEOTIDE SEQUENCE [LARGE SCALE GENOMIC DNA]</scope>
</reference>
<dbReference type="Proteomes" id="UP000299102">
    <property type="component" value="Unassembled WGS sequence"/>
</dbReference>
<feature type="region of interest" description="Disordered" evidence="1">
    <location>
        <begin position="140"/>
        <end position="161"/>
    </location>
</feature>
<proteinExistence type="predicted"/>
<evidence type="ECO:0000313" key="3">
    <source>
        <dbReference type="Proteomes" id="UP000299102"/>
    </source>
</evidence>
<gene>
    <name evidence="2" type="ORF">EVAR_28248_1</name>
</gene>
<evidence type="ECO:0000256" key="1">
    <source>
        <dbReference type="SAM" id="MobiDB-lite"/>
    </source>
</evidence>
<comment type="caution">
    <text evidence="2">The sequence shown here is derived from an EMBL/GenBank/DDBJ whole genome shotgun (WGS) entry which is preliminary data.</text>
</comment>
<organism evidence="2 3">
    <name type="scientific">Eumeta variegata</name>
    <name type="common">Bagworm moth</name>
    <name type="synonym">Eumeta japonica</name>
    <dbReference type="NCBI Taxonomy" id="151549"/>
    <lineage>
        <taxon>Eukaryota</taxon>
        <taxon>Metazoa</taxon>
        <taxon>Ecdysozoa</taxon>
        <taxon>Arthropoda</taxon>
        <taxon>Hexapoda</taxon>
        <taxon>Insecta</taxon>
        <taxon>Pterygota</taxon>
        <taxon>Neoptera</taxon>
        <taxon>Endopterygota</taxon>
        <taxon>Lepidoptera</taxon>
        <taxon>Glossata</taxon>
        <taxon>Ditrysia</taxon>
        <taxon>Tineoidea</taxon>
        <taxon>Psychidae</taxon>
        <taxon>Oiketicinae</taxon>
        <taxon>Eumeta</taxon>
    </lineage>
</organism>
<keyword evidence="3" id="KW-1185">Reference proteome</keyword>
<accession>A0A4C1V7X4</accession>
<dbReference type="EMBL" id="BGZK01000284">
    <property type="protein sequence ID" value="GBP34114.1"/>
    <property type="molecule type" value="Genomic_DNA"/>
</dbReference>
<name>A0A4C1V7X4_EUMVA</name>
<protein>
    <submittedName>
        <fullName evidence="2">Uncharacterized protein</fullName>
    </submittedName>
</protein>
<evidence type="ECO:0000313" key="2">
    <source>
        <dbReference type="EMBL" id="GBP34114.1"/>
    </source>
</evidence>
<sequence length="161" mass="17691">MAPSPRSARVDRSVYVLRFGRKRAGEPSESKKSPPSMNTRNPREITMSETSITLQRASIRSLSSLSYLSPLYPLFLPSIRYPIPTQEAGNAMVTPPKSRMPMDNGDHLYSGGSQARLPLDNLVKFANNLGKQRLSATMGLPALCPRTPAPPEPLSRESPDN</sequence>
<feature type="compositionally biased region" description="Basic and acidic residues" evidence="1">
    <location>
        <begin position="23"/>
        <end position="32"/>
    </location>
</feature>
<dbReference type="AlphaFoldDB" id="A0A4C1V7X4"/>
<feature type="region of interest" description="Disordered" evidence="1">
    <location>
        <begin position="1"/>
        <end position="45"/>
    </location>
</feature>